<dbReference type="EMBL" id="CABWIL020000036">
    <property type="protein sequence ID" value="CAB3972947.1"/>
    <property type="molecule type" value="Genomic_DNA"/>
</dbReference>
<organism evidence="1 2">
    <name type="scientific">Burkholderia aenigmatica</name>
    <dbReference type="NCBI Taxonomy" id="2015348"/>
    <lineage>
        <taxon>Bacteria</taxon>
        <taxon>Pseudomonadati</taxon>
        <taxon>Pseudomonadota</taxon>
        <taxon>Betaproteobacteria</taxon>
        <taxon>Burkholderiales</taxon>
        <taxon>Burkholderiaceae</taxon>
        <taxon>Burkholderia</taxon>
        <taxon>Burkholderia cepacia complex</taxon>
    </lineage>
</organism>
<reference evidence="1 2" key="1">
    <citation type="submission" date="2020-04" db="EMBL/GenBank/DDBJ databases">
        <authorList>
            <person name="Depoorter E."/>
        </authorList>
    </citation>
    <scope>NUCLEOTIDE SEQUENCE [LARGE SCALE GENOMIC DNA]</scope>
    <source>
        <strain evidence="1 2">BCC0217</strain>
    </source>
</reference>
<sequence>MNRGDRQRDAQVDCCGCDRDGSDDGQVKHKPAGNTADETVIGTSHRTALCVNYRSASRKRGYIDRFLLPQQRDTQFQLSSR</sequence>
<dbReference type="Proteomes" id="UP000494301">
    <property type="component" value="Unassembled WGS sequence"/>
</dbReference>
<protein>
    <submittedName>
        <fullName evidence="1">Uncharacterized protein</fullName>
    </submittedName>
</protein>
<name>A0A6J5JP53_9BURK</name>
<gene>
    <name evidence="1" type="ORF">BLA3211_07232</name>
</gene>
<dbReference type="RefSeq" id="WP_164462905.1">
    <property type="nucleotide sequence ID" value="NZ_CABWIL020000036.1"/>
</dbReference>
<evidence type="ECO:0000313" key="1">
    <source>
        <dbReference type="EMBL" id="CAB3972947.1"/>
    </source>
</evidence>
<proteinExistence type="predicted"/>
<evidence type="ECO:0000313" key="2">
    <source>
        <dbReference type="Proteomes" id="UP000494301"/>
    </source>
</evidence>
<accession>A0A6J5JP53</accession>
<dbReference type="AlphaFoldDB" id="A0A6J5JP53"/>